<dbReference type="Pfam" id="PF23622">
    <property type="entry name" value="LRR_At1g61320_AtMIF1"/>
    <property type="match status" value="1"/>
</dbReference>
<proteinExistence type="predicted"/>
<protein>
    <submittedName>
        <fullName evidence="3">OLC1v1034621C1</fullName>
    </submittedName>
</protein>
<dbReference type="InterPro" id="IPR032675">
    <property type="entry name" value="LRR_dom_sf"/>
</dbReference>
<name>A0AAV1CQY2_OLDCO</name>
<organism evidence="3 4">
    <name type="scientific">Oldenlandia corymbosa var. corymbosa</name>
    <dbReference type="NCBI Taxonomy" id="529605"/>
    <lineage>
        <taxon>Eukaryota</taxon>
        <taxon>Viridiplantae</taxon>
        <taxon>Streptophyta</taxon>
        <taxon>Embryophyta</taxon>
        <taxon>Tracheophyta</taxon>
        <taxon>Spermatophyta</taxon>
        <taxon>Magnoliopsida</taxon>
        <taxon>eudicotyledons</taxon>
        <taxon>Gunneridae</taxon>
        <taxon>Pentapetalae</taxon>
        <taxon>asterids</taxon>
        <taxon>lamiids</taxon>
        <taxon>Gentianales</taxon>
        <taxon>Rubiaceae</taxon>
        <taxon>Rubioideae</taxon>
        <taxon>Spermacoceae</taxon>
        <taxon>Hedyotis-Oldenlandia complex</taxon>
        <taxon>Oldenlandia</taxon>
    </lineage>
</organism>
<gene>
    <name evidence="3" type="ORF">OLC1_LOCUS8374</name>
</gene>
<accession>A0AAV1CQY2</accession>
<evidence type="ECO:0000313" key="3">
    <source>
        <dbReference type="EMBL" id="CAI9098059.1"/>
    </source>
</evidence>
<dbReference type="SUPFAM" id="SSF81383">
    <property type="entry name" value="F-box domain"/>
    <property type="match status" value="1"/>
</dbReference>
<evidence type="ECO:0000313" key="4">
    <source>
        <dbReference type="Proteomes" id="UP001161247"/>
    </source>
</evidence>
<dbReference type="Pfam" id="PF00646">
    <property type="entry name" value="F-box"/>
    <property type="match status" value="1"/>
</dbReference>
<reference evidence="3" key="1">
    <citation type="submission" date="2023-03" db="EMBL/GenBank/DDBJ databases">
        <authorList>
            <person name="Julca I."/>
        </authorList>
    </citation>
    <scope>NUCLEOTIDE SEQUENCE</scope>
</reference>
<dbReference type="AlphaFoldDB" id="A0AAV1CQY2"/>
<dbReference type="InterPro" id="IPR055357">
    <property type="entry name" value="LRR_At1g61320_AtMIF1"/>
</dbReference>
<dbReference type="PANTHER" id="PTHR34223">
    <property type="entry name" value="OS11G0201299 PROTEIN"/>
    <property type="match status" value="1"/>
</dbReference>
<keyword evidence="4" id="KW-1185">Reference proteome</keyword>
<evidence type="ECO:0000259" key="2">
    <source>
        <dbReference type="Pfam" id="PF23622"/>
    </source>
</evidence>
<feature type="domain" description="At1g61320/AtMIF1 LRR" evidence="2">
    <location>
        <begin position="171"/>
        <end position="383"/>
    </location>
</feature>
<dbReference type="InterPro" id="IPR036047">
    <property type="entry name" value="F-box-like_dom_sf"/>
</dbReference>
<dbReference type="EMBL" id="OX459120">
    <property type="protein sequence ID" value="CAI9098059.1"/>
    <property type="molecule type" value="Genomic_DNA"/>
</dbReference>
<evidence type="ECO:0000259" key="1">
    <source>
        <dbReference type="Pfam" id="PF00646"/>
    </source>
</evidence>
<dbReference type="PANTHER" id="PTHR34223:SF51">
    <property type="entry name" value="OS06G0556300 PROTEIN"/>
    <property type="match status" value="1"/>
</dbReference>
<feature type="domain" description="F-box" evidence="1">
    <location>
        <begin position="30"/>
        <end position="65"/>
    </location>
</feature>
<dbReference type="InterPro" id="IPR001810">
    <property type="entry name" value="F-box_dom"/>
</dbReference>
<dbReference type="Gene3D" id="3.80.10.10">
    <property type="entry name" value="Ribonuclease Inhibitor"/>
    <property type="match status" value="1"/>
</dbReference>
<dbReference type="InterPro" id="IPR053197">
    <property type="entry name" value="F-box_SCFL_complex_component"/>
</dbReference>
<dbReference type="SUPFAM" id="SSF52047">
    <property type="entry name" value="RNI-like"/>
    <property type="match status" value="1"/>
</dbReference>
<dbReference type="Proteomes" id="UP001161247">
    <property type="component" value="Chromosome 3"/>
</dbReference>
<sequence>MASSEHPVLVSENIEGSMKLPADDDYLLGNLPVEIVQLILSSLSMKEAVKTCLLSTTWSSLWKPLSVNLESSDDDDVGDKMKRVISEFLDHHPADAASMKLKIYVVGHTNKMVVVVAATKGFNSDQLHLDFSREDGGSDTSSGAAAAFIIECLPRNQKSPAEITTEPAYVCNFHSLKTLHLRSISAGLAEDFVSSFLPCCPCLQSLKLEKCGNLRRIQIVFGGESSRLEALEFSDCSNAESMVISAPNLKTLYYSGVLPTRVQLKGTPHLIDVKFDVGSYNVAQTGQKYDCEELVELLANLKEAESLSISGWIIEWSAGVIFGRLEFKLMKLKKLWCTYPAAMDAQKRDSLACFLNVAPHLEMLIINMDKKSKSMPAQMFDEYWQQQTHLWMDYNTVKSDASNLVHLKVIKLMGFSLVNSNNSKHDDDDGRDELLMLMDLLLHKAFNLKSMIVDDSCLVSKVHSMSFVCIYRCRILL</sequence>